<dbReference type="SMART" id="SM01079">
    <property type="entry name" value="CHASE"/>
    <property type="match status" value="1"/>
</dbReference>
<gene>
    <name evidence="7" type="ORF">VaNZ11_003086</name>
</gene>
<dbReference type="PRINTS" id="PR00387">
    <property type="entry name" value="PDIESTERASE1"/>
</dbReference>
<keyword evidence="2" id="KW-0378">Hydrolase</keyword>
<dbReference type="PROSITE" id="PS51845">
    <property type="entry name" value="PDEASE_I_2"/>
    <property type="match status" value="1"/>
</dbReference>
<feature type="compositionally biased region" description="Low complexity" evidence="3">
    <location>
        <begin position="604"/>
        <end position="614"/>
    </location>
</feature>
<evidence type="ECO:0008006" key="9">
    <source>
        <dbReference type="Google" id="ProtNLM"/>
    </source>
</evidence>
<evidence type="ECO:0000313" key="8">
    <source>
        <dbReference type="Proteomes" id="UP001165090"/>
    </source>
</evidence>
<organism evidence="7 8">
    <name type="scientific">Volvox africanus</name>
    <dbReference type="NCBI Taxonomy" id="51714"/>
    <lineage>
        <taxon>Eukaryota</taxon>
        <taxon>Viridiplantae</taxon>
        <taxon>Chlorophyta</taxon>
        <taxon>core chlorophytes</taxon>
        <taxon>Chlorophyceae</taxon>
        <taxon>CS clade</taxon>
        <taxon>Chlamydomonadales</taxon>
        <taxon>Volvocaceae</taxon>
        <taxon>Volvox</taxon>
    </lineage>
</organism>
<evidence type="ECO:0000256" key="1">
    <source>
        <dbReference type="ARBA" id="ARBA00022723"/>
    </source>
</evidence>
<dbReference type="PROSITE" id="PS50839">
    <property type="entry name" value="CHASE"/>
    <property type="match status" value="1"/>
</dbReference>
<accession>A0ABQ5RTT4</accession>
<dbReference type="SMART" id="SM00471">
    <property type="entry name" value="HDc"/>
    <property type="match status" value="1"/>
</dbReference>
<feature type="domain" description="PDEase" evidence="6">
    <location>
        <begin position="1300"/>
        <end position="1708"/>
    </location>
</feature>
<evidence type="ECO:0000256" key="2">
    <source>
        <dbReference type="ARBA" id="ARBA00022801"/>
    </source>
</evidence>
<feature type="domain" description="CHASE" evidence="5">
    <location>
        <begin position="155"/>
        <end position="291"/>
    </location>
</feature>
<protein>
    <recommendedName>
        <fullName evidence="9">Phosphodiesterase</fullName>
    </recommendedName>
</protein>
<feature type="compositionally biased region" description="Gly residues" evidence="3">
    <location>
        <begin position="566"/>
        <end position="578"/>
    </location>
</feature>
<dbReference type="InterPro" id="IPR036971">
    <property type="entry name" value="PDEase_catalytic_dom_sf"/>
</dbReference>
<evidence type="ECO:0000313" key="7">
    <source>
        <dbReference type="EMBL" id="GLI60869.1"/>
    </source>
</evidence>
<feature type="transmembrane region" description="Helical" evidence="4">
    <location>
        <begin position="47"/>
        <end position="69"/>
    </location>
</feature>
<name>A0ABQ5RTT4_9CHLO</name>
<proteinExistence type="predicted"/>
<keyword evidence="4" id="KW-1133">Transmembrane helix</keyword>
<dbReference type="CDD" id="cd00077">
    <property type="entry name" value="HDc"/>
    <property type="match status" value="1"/>
</dbReference>
<evidence type="ECO:0000256" key="3">
    <source>
        <dbReference type="SAM" id="MobiDB-lite"/>
    </source>
</evidence>
<dbReference type="Gene3D" id="1.10.1300.10">
    <property type="entry name" value="3'5'-cyclic nucleotide phosphodiesterase, catalytic domain"/>
    <property type="match status" value="1"/>
</dbReference>
<evidence type="ECO:0000259" key="5">
    <source>
        <dbReference type="PROSITE" id="PS50839"/>
    </source>
</evidence>
<evidence type="ECO:0000259" key="6">
    <source>
        <dbReference type="PROSITE" id="PS51845"/>
    </source>
</evidence>
<feature type="region of interest" description="Disordered" evidence="3">
    <location>
        <begin position="1029"/>
        <end position="1067"/>
    </location>
</feature>
<reference evidence="7 8" key="1">
    <citation type="journal article" date="2023" name="IScience">
        <title>Expanded male sex-determining region conserved during the evolution of homothallism in the green alga Volvox.</title>
        <authorList>
            <person name="Yamamoto K."/>
            <person name="Matsuzaki R."/>
            <person name="Mahakham W."/>
            <person name="Heman W."/>
            <person name="Sekimoto H."/>
            <person name="Kawachi M."/>
            <person name="Minakuchi Y."/>
            <person name="Toyoda A."/>
            <person name="Nozaki H."/>
        </authorList>
    </citation>
    <scope>NUCLEOTIDE SEQUENCE [LARGE SCALE GENOMIC DNA]</scope>
    <source>
        <strain evidence="7 8">NIES-4468</strain>
    </source>
</reference>
<feature type="region of interest" description="Disordered" evidence="3">
    <location>
        <begin position="556"/>
        <end position="643"/>
    </location>
</feature>
<feature type="compositionally biased region" description="Polar residues" evidence="3">
    <location>
        <begin position="1044"/>
        <end position="1053"/>
    </location>
</feature>
<dbReference type="Proteomes" id="UP001165090">
    <property type="component" value="Unassembled WGS sequence"/>
</dbReference>
<keyword evidence="8" id="KW-1185">Reference proteome</keyword>
<dbReference type="EMBL" id="BSDZ01000008">
    <property type="protein sequence ID" value="GLI60869.1"/>
    <property type="molecule type" value="Genomic_DNA"/>
</dbReference>
<comment type="caution">
    <text evidence="7">The sequence shown here is derived from an EMBL/GenBank/DDBJ whole genome shotgun (WGS) entry which is preliminary data.</text>
</comment>
<feature type="region of interest" description="Disordered" evidence="3">
    <location>
        <begin position="882"/>
        <end position="913"/>
    </location>
</feature>
<dbReference type="InterPro" id="IPR002073">
    <property type="entry name" value="PDEase_catalytic_dom"/>
</dbReference>
<dbReference type="InterPro" id="IPR023088">
    <property type="entry name" value="PDEase"/>
</dbReference>
<keyword evidence="4" id="KW-0812">Transmembrane</keyword>
<dbReference type="PANTHER" id="PTHR11347">
    <property type="entry name" value="CYCLIC NUCLEOTIDE PHOSPHODIESTERASE"/>
    <property type="match status" value="1"/>
</dbReference>
<keyword evidence="4" id="KW-0472">Membrane</keyword>
<evidence type="ECO:0000256" key="4">
    <source>
        <dbReference type="SAM" id="Phobius"/>
    </source>
</evidence>
<dbReference type="SUPFAM" id="SSF109604">
    <property type="entry name" value="HD-domain/PDEase-like"/>
    <property type="match status" value="1"/>
</dbReference>
<feature type="compositionally biased region" description="Polar residues" evidence="3">
    <location>
        <begin position="629"/>
        <end position="643"/>
    </location>
</feature>
<dbReference type="Pfam" id="PF00233">
    <property type="entry name" value="PDEase_I"/>
    <property type="match status" value="1"/>
</dbReference>
<dbReference type="InterPro" id="IPR006189">
    <property type="entry name" value="CHASE_dom"/>
</dbReference>
<sequence>MATERHNMGTEAAQRGGNIARRSHCLKATKHAIQEHCQIMKDHPKTLILPLVTLGVLLGFGVWGSMHMVCLEERNAKDRASALALDIAAWLQSQVLAAAVPVQLLAALVNSRLPNYTAAVDIFRAVAPILLEQEPYRSSQILQLLPGGAVREVVPLAGHEQLIGLDVFSSPLPGIRDGALLTVRNRNLTLVGPMVPVQGGRSLILRTPIFVNGSAFGSGFGSGSTSAVSNSSNVTPDNKDMNNNGDDAAAFLQPNANCGDPCTFDLATGSIFWGFVSSVISVDALLQSMGLPNSSSTISRLQSLENMGYLYRVEALGRAAASEAVVAASHRPPEDPVDAIAELPNNQWLVQVSPKDGWRPVYFAGLIAAAVVVAIAIALLLFVALISSQKQQLLLRALVAENLLPDLASAQNLQDAISTTAGKRREVDTPAALLLAVLGELVEGQMPPLEDLVLIRSLLAGQRDLYAPLNVWSHIHEANLDVDVQEALALQLGTGARDYFWLQSNVSNGRDTKADDDVGGANNAFGSNIGGRASEEHLNMGSVAGAVAFILSAEAAPSRHRPRRGLGQGHWASGGGESPGLLEGRHRRHRMQQHPETHSDHPSQLPQEQQRQQQRVMIPKARHPWQQAGAGSNPYTITTSNNDYQTNNTTTSIAITFGNTTSMTIDKRLDENTTTGDNKDLRRADDKINDDVEVVSSSSNCTSSISQNNYVRLLNHCRSTSNRPAPPPAAVHLTQDAATASATTASCNTADTASSAAAAAGDANTSVAAVREVSALTAAAKRPPVIRDPSHLSFLPLPPLHCIENIANATAAAAPTTASTTAHSGNEGRVIIPQPQAAAIKCSNIQQVMTLLPAAVAAAPGLSGSTEPLAACVEKPSQVLSSMMDGEKNRSTADPAPLRKKPPQSAVQIPSPGPVTAATATAIAADTMKAVQFTAASAIIVGAPAPGFQHHDPEMALIGAILSGAGATATETATLTTDADTSVITTAGHVPDALSSSDDLPKFALPPRITTRQRQGSAAASGGISLNKAAGATLQGPPPPLRLSQPQMQQETSIPRPATAASAALQRGAPAANRLSLQVTVPSSPPIAELAATVDTTAPSACPLPPASPRAFRRLPHRHASFADLMHRLRIQDRQPPAVFSEDDIPAADATTMTVVADKRRSIFNRGLRLSNVDDAKISEVSFHHALTAVVSAGAPRAKPSMSVTGARALLISPQAFGTIGKEVNVSSSMQACSGKDTCAAGSDMGSSSSGVRNSGLAAALSFFRPKSSRMRSEVARGSTPTQGSRGSVELLNLVDPAPEDRDSASAMSSVPRSFVPVDYATVELLLDQAYSRWQFNVWALNDVSQGHALSVLGFYFIQRAGLIARFGLSPVGLARLLRRVEGGYLENPYHNAVHAADVLQTMHVLIRSAQLHVHYLDPLGLLAAYFAAIIHDYAHPGLTGDFLIAISHPLALRYNDRSPLENHHCAAAFELLSYHADLDVTAPLGQAERAAFRKMVIELVLATDMKQHFATLTHFNTVHHLSNSKSFAAINSSSGSNLLKSAPGGRLANVQLEILTADGGGGGGGCGGSAGGAPAVSANSVIGTMTAAPSEAPKPLDDSERLLSLQVLLKVADLGHLAEELDVHKRWLSALEEEFFLQGDEERQRGLPISPLFDREKQGVSKSQVGFFEFVALPLAHALTSVFPGVQPMMDCLVSNYRHWRRVDREAVVASPRNQTCAAATSSSS</sequence>
<feature type="non-terminal residue" evidence="7">
    <location>
        <position position="1726"/>
    </location>
</feature>
<dbReference type="InterPro" id="IPR003607">
    <property type="entry name" value="HD/PDEase_dom"/>
</dbReference>
<keyword evidence="1" id="KW-0479">Metal-binding</keyword>
<feature type="transmembrane region" description="Helical" evidence="4">
    <location>
        <begin position="361"/>
        <end position="386"/>
    </location>
</feature>
<feature type="transmembrane region" description="Helical" evidence="4">
    <location>
        <begin position="89"/>
        <end position="109"/>
    </location>
</feature>